<accession>A0A917QPD9</accession>
<organism evidence="1 2">
    <name type="scientific">Sphaerisporangium melleum</name>
    <dbReference type="NCBI Taxonomy" id="321316"/>
    <lineage>
        <taxon>Bacteria</taxon>
        <taxon>Bacillati</taxon>
        <taxon>Actinomycetota</taxon>
        <taxon>Actinomycetes</taxon>
        <taxon>Streptosporangiales</taxon>
        <taxon>Streptosporangiaceae</taxon>
        <taxon>Sphaerisporangium</taxon>
    </lineage>
</organism>
<dbReference type="EMBL" id="BMNT01000001">
    <property type="protein sequence ID" value="GGK61668.1"/>
    <property type="molecule type" value="Genomic_DNA"/>
</dbReference>
<name>A0A917QPD9_9ACTN</name>
<protein>
    <submittedName>
        <fullName evidence="1">Uncharacterized protein</fullName>
    </submittedName>
</protein>
<proteinExistence type="predicted"/>
<keyword evidence="2" id="KW-1185">Reference proteome</keyword>
<sequence length="174" mass="20394">MSSSTDAADWPYDADRDDPLTALRIPVTSAYPGWRYTACFDRESAARPTDLEAQQLASFIEEYREHWFNDWYKAKLSQRPFDTDAKTVIFHKWAEGDWSYRRDSWEHGPFWVPVWPNLRGGEHDVKNWRAPLTLVQVMDRIHTICDEPMKRWIDWKAAHPEVFAVPALEVPDAG</sequence>
<evidence type="ECO:0000313" key="2">
    <source>
        <dbReference type="Proteomes" id="UP000645217"/>
    </source>
</evidence>
<dbReference type="AlphaFoldDB" id="A0A917QPD9"/>
<comment type="caution">
    <text evidence="1">The sequence shown here is derived from an EMBL/GenBank/DDBJ whole genome shotgun (WGS) entry which is preliminary data.</text>
</comment>
<reference evidence="1" key="2">
    <citation type="submission" date="2020-09" db="EMBL/GenBank/DDBJ databases">
        <authorList>
            <person name="Sun Q."/>
            <person name="Ohkuma M."/>
        </authorList>
    </citation>
    <scope>NUCLEOTIDE SEQUENCE</scope>
    <source>
        <strain evidence="1">JCM 13064</strain>
    </source>
</reference>
<evidence type="ECO:0000313" key="1">
    <source>
        <dbReference type="EMBL" id="GGK61668.1"/>
    </source>
</evidence>
<dbReference type="RefSeq" id="WP_189160906.1">
    <property type="nucleotide sequence ID" value="NZ_BMNT01000001.1"/>
</dbReference>
<reference evidence="1" key="1">
    <citation type="journal article" date="2014" name="Int. J. Syst. Evol. Microbiol.">
        <title>Complete genome sequence of Corynebacterium casei LMG S-19264T (=DSM 44701T), isolated from a smear-ripened cheese.</title>
        <authorList>
            <consortium name="US DOE Joint Genome Institute (JGI-PGF)"/>
            <person name="Walter F."/>
            <person name="Albersmeier A."/>
            <person name="Kalinowski J."/>
            <person name="Ruckert C."/>
        </authorList>
    </citation>
    <scope>NUCLEOTIDE SEQUENCE</scope>
    <source>
        <strain evidence="1">JCM 13064</strain>
    </source>
</reference>
<dbReference type="Proteomes" id="UP000645217">
    <property type="component" value="Unassembled WGS sequence"/>
</dbReference>
<gene>
    <name evidence="1" type="ORF">GCM10007964_01030</name>
</gene>